<protein>
    <submittedName>
        <fullName evidence="1">Uncharacterized protein</fullName>
    </submittedName>
</protein>
<reference evidence="1" key="2">
    <citation type="journal article" date="2022" name="New Phytol.">
        <title>Evolutionary transition to the ectomycorrhizal habit in the genomes of a hyperdiverse lineage of mushroom-forming fungi.</title>
        <authorList>
            <person name="Looney B."/>
            <person name="Miyauchi S."/>
            <person name="Morin E."/>
            <person name="Drula E."/>
            <person name="Courty P.E."/>
            <person name="Kohler A."/>
            <person name="Kuo A."/>
            <person name="LaButti K."/>
            <person name="Pangilinan J."/>
            <person name="Lipzen A."/>
            <person name="Riley R."/>
            <person name="Andreopoulos W."/>
            <person name="He G."/>
            <person name="Johnson J."/>
            <person name="Nolan M."/>
            <person name="Tritt A."/>
            <person name="Barry K.W."/>
            <person name="Grigoriev I.V."/>
            <person name="Nagy L.G."/>
            <person name="Hibbett D."/>
            <person name="Henrissat B."/>
            <person name="Matheny P.B."/>
            <person name="Labbe J."/>
            <person name="Martin F.M."/>
        </authorList>
    </citation>
    <scope>NUCLEOTIDE SEQUENCE</scope>
    <source>
        <strain evidence="1">HHB10654</strain>
    </source>
</reference>
<accession>A0ACB8ST03</accession>
<dbReference type="Proteomes" id="UP000814140">
    <property type="component" value="Unassembled WGS sequence"/>
</dbReference>
<comment type="caution">
    <text evidence="1">The sequence shown here is derived from an EMBL/GenBank/DDBJ whole genome shotgun (WGS) entry which is preliminary data.</text>
</comment>
<keyword evidence="2" id="KW-1185">Reference proteome</keyword>
<gene>
    <name evidence="1" type="ORF">BV25DRAFT_1829344</name>
</gene>
<name>A0ACB8ST03_9AGAM</name>
<evidence type="ECO:0000313" key="2">
    <source>
        <dbReference type="Proteomes" id="UP000814140"/>
    </source>
</evidence>
<evidence type="ECO:0000313" key="1">
    <source>
        <dbReference type="EMBL" id="KAI0059036.1"/>
    </source>
</evidence>
<proteinExistence type="predicted"/>
<reference evidence="1" key="1">
    <citation type="submission" date="2021-03" db="EMBL/GenBank/DDBJ databases">
        <authorList>
            <consortium name="DOE Joint Genome Institute"/>
            <person name="Ahrendt S."/>
            <person name="Looney B.P."/>
            <person name="Miyauchi S."/>
            <person name="Morin E."/>
            <person name="Drula E."/>
            <person name="Courty P.E."/>
            <person name="Chicoki N."/>
            <person name="Fauchery L."/>
            <person name="Kohler A."/>
            <person name="Kuo A."/>
            <person name="Labutti K."/>
            <person name="Pangilinan J."/>
            <person name="Lipzen A."/>
            <person name="Riley R."/>
            <person name="Andreopoulos W."/>
            <person name="He G."/>
            <person name="Johnson J."/>
            <person name="Barry K.W."/>
            <person name="Grigoriev I.V."/>
            <person name="Nagy L."/>
            <person name="Hibbett D."/>
            <person name="Henrissat B."/>
            <person name="Matheny P.B."/>
            <person name="Labbe J."/>
            <person name="Martin F."/>
        </authorList>
    </citation>
    <scope>NUCLEOTIDE SEQUENCE</scope>
    <source>
        <strain evidence="1">HHB10654</strain>
    </source>
</reference>
<sequence length="522" mass="59144">MSNTSDILSKLPAEINVSFLRRLDFRSLLVCRKVSKFLRTIVDGTASLQYIIELGGSGLREGPLSGASTKERKAMLDKYNTAWRNLEWTSHTKLTETRGNEWQLSGGIWGQLDASVEHENAIYLYRLSSHLRGIEERRWVLQFVLEVYTFSMDPSQDLLVLIHTHPDHHYRHRCYISLVSLSKGVVHPMAFEAQDPSYHFMLNTDHAAGIRDARCSVQICGDHVGLLLAYGEFYILNWRTGVLKLSCLFENPISFTFLDSDHVAVVGGDERDTSSHLARLAIYSLGSDEPQVYKDGVYEADGEDPCLCSFLLPSFMDPMFMFDRGIKLSSDSCPAADGDVPFTASHDESLVVVRFASMAHGRDSFCLFVRSKTLLSHIRETHNTLGREIPWAEWGPRATRLISYREGQFPRAGSVQGMRYLWSKPVSFADGDSCVLLWDFYAHWTKTADEYYPLADQNEEELGKYGQICYPNGEKQLPYTEHGIALPPDLKAHSITLLLSEDTIIALKRINLLDLEVHLLTF</sequence>
<dbReference type="EMBL" id="MU277229">
    <property type="protein sequence ID" value="KAI0059036.1"/>
    <property type="molecule type" value="Genomic_DNA"/>
</dbReference>
<organism evidence="1 2">
    <name type="scientific">Artomyces pyxidatus</name>
    <dbReference type="NCBI Taxonomy" id="48021"/>
    <lineage>
        <taxon>Eukaryota</taxon>
        <taxon>Fungi</taxon>
        <taxon>Dikarya</taxon>
        <taxon>Basidiomycota</taxon>
        <taxon>Agaricomycotina</taxon>
        <taxon>Agaricomycetes</taxon>
        <taxon>Russulales</taxon>
        <taxon>Auriscalpiaceae</taxon>
        <taxon>Artomyces</taxon>
    </lineage>
</organism>